<dbReference type="InterPro" id="IPR005467">
    <property type="entry name" value="His_kinase_dom"/>
</dbReference>
<dbReference type="InterPro" id="IPR051315">
    <property type="entry name" value="Bact_Chemotaxis_CheA"/>
</dbReference>
<keyword evidence="9" id="KW-0902">Two-component regulatory system</keyword>
<feature type="domain" description="Histidine kinase" evidence="11">
    <location>
        <begin position="113"/>
        <end position="354"/>
    </location>
</feature>
<keyword evidence="8" id="KW-0067">ATP-binding</keyword>
<dbReference type="GO" id="GO:0000155">
    <property type="term" value="F:phosphorelay sensor kinase activity"/>
    <property type="evidence" value="ECO:0007669"/>
    <property type="project" value="InterPro"/>
</dbReference>
<dbReference type="Gene3D" id="1.10.287.560">
    <property type="entry name" value="Histidine kinase CheA-like, homodimeric domain"/>
    <property type="match status" value="1"/>
</dbReference>
<reference evidence="13 14" key="1">
    <citation type="submission" date="2018-03" db="EMBL/GenBank/DDBJ databases">
        <title>Genome sequence of Moorella humiferrea DSM 23265.</title>
        <authorList>
            <person name="Poehlein A."/>
            <person name="Daniel R."/>
        </authorList>
    </citation>
    <scope>NUCLEOTIDE SEQUENCE [LARGE SCALE GENOMIC DNA]</scope>
    <source>
        <strain evidence="13 14">DSM 23265</strain>
    </source>
</reference>
<dbReference type="SMART" id="SM00387">
    <property type="entry name" value="HATPase_c"/>
    <property type="match status" value="1"/>
</dbReference>
<evidence type="ECO:0000256" key="7">
    <source>
        <dbReference type="ARBA" id="ARBA00022777"/>
    </source>
</evidence>
<dbReference type="Gene3D" id="2.30.30.40">
    <property type="entry name" value="SH3 Domains"/>
    <property type="match status" value="1"/>
</dbReference>
<organism evidence="13 14">
    <name type="scientific">Neomoorella humiferrea</name>
    <dbReference type="NCBI Taxonomy" id="676965"/>
    <lineage>
        <taxon>Bacteria</taxon>
        <taxon>Bacillati</taxon>
        <taxon>Bacillota</taxon>
        <taxon>Clostridia</taxon>
        <taxon>Neomoorellales</taxon>
        <taxon>Neomoorellaceae</taxon>
        <taxon>Neomoorella</taxon>
    </lineage>
</organism>
<dbReference type="PRINTS" id="PR00344">
    <property type="entry name" value="BCTRLSENSOR"/>
</dbReference>
<evidence type="ECO:0000256" key="6">
    <source>
        <dbReference type="ARBA" id="ARBA00022679"/>
    </source>
</evidence>
<keyword evidence="5" id="KW-0597">Phosphoprotein</keyword>
<dbReference type="GO" id="GO:0005524">
    <property type="term" value="F:ATP binding"/>
    <property type="evidence" value="ECO:0007669"/>
    <property type="project" value="UniProtKB-KW"/>
</dbReference>
<dbReference type="Pfam" id="PF02895">
    <property type="entry name" value="H-kinase_dim"/>
    <property type="match status" value="1"/>
</dbReference>
<evidence type="ECO:0000256" key="4">
    <source>
        <dbReference type="ARBA" id="ARBA00022500"/>
    </source>
</evidence>
<dbReference type="EMBL" id="PVXM01000033">
    <property type="protein sequence ID" value="PRR71645.1"/>
    <property type="molecule type" value="Genomic_DNA"/>
</dbReference>
<dbReference type="Pfam" id="PF01584">
    <property type="entry name" value="CheW"/>
    <property type="match status" value="1"/>
</dbReference>
<dbReference type="Pfam" id="PF02518">
    <property type="entry name" value="HATPase_c"/>
    <property type="match status" value="1"/>
</dbReference>
<name>A0A2T0AQM9_9FIRM</name>
<comment type="catalytic activity">
    <reaction evidence="1">
        <text>ATP + protein L-histidine = ADP + protein N-phospho-L-histidine.</text>
        <dbReference type="EC" id="2.7.13.3"/>
    </reaction>
</comment>
<dbReference type="AlphaFoldDB" id="A0A2T0AQM9"/>
<sequence length="484" mass="53589">MSARERNMEKGSKTLRITAGELGSRDVWPLLRDMEEKGWLERLNLLDCGEGYSLEIEVRPEQDIELCERLVKDYLEGKTVLGDTPRTTRDVGREMIESQTVRVEQGKIDRLLALAGELIVSTNGLTHLVRRLEDLGLPVEMVREIKEYQSLLNRASWEIQDVIMEMRLMPVGFVFERFRRVVRELGQELGKKVQFKVLGDDVTIDRNVAAIIYEPLLHLIRNTLDHGLERSEERIRSGKPEEGELLLRAERKGEHVVIAVKDDGAGIDVEAVKSKAVSRGLITKEQAEKMGFNEALELIFIPGFSTKDEASTVSGRGVGMDVVRETVERLGGKVIVHSELGVGTEVALELPITMSITKVVLLDCGGLYGIPVGEVKEIVKVEASRLHSLKESEVVVLRGTIYPVFRLSRVLDSSVEGVDGNELTLIVLLAGVAVAVPKVLGEQDVVLKNLPTQLSHLKLFTGAAILGNGDIALILDTSIIGRMV</sequence>
<keyword evidence="6 13" id="KW-0808">Transferase</keyword>
<dbReference type="SMART" id="SM01231">
    <property type="entry name" value="H-kinase_dim"/>
    <property type="match status" value="1"/>
</dbReference>
<evidence type="ECO:0000256" key="10">
    <source>
        <dbReference type="ARBA" id="ARBA00035100"/>
    </source>
</evidence>
<dbReference type="InterPro" id="IPR036061">
    <property type="entry name" value="CheW-like_dom_sf"/>
</dbReference>
<comment type="function">
    <text evidence="10">Involved in the transmission of sensory signals from the chemoreceptors to the flagellar motors. CheA is autophosphorylated; it can transfer its phosphate group to either CheB or CheY.</text>
</comment>
<dbReference type="InterPro" id="IPR002545">
    <property type="entry name" value="CheW-lke_dom"/>
</dbReference>
<keyword evidence="7" id="KW-0418">Kinase</keyword>
<evidence type="ECO:0000256" key="8">
    <source>
        <dbReference type="ARBA" id="ARBA00022840"/>
    </source>
</evidence>
<keyword evidence="4" id="KW-0145">Chemotaxis</keyword>
<evidence type="ECO:0000256" key="5">
    <source>
        <dbReference type="ARBA" id="ARBA00022553"/>
    </source>
</evidence>
<dbReference type="EC" id="2.7.13.3" evidence="2"/>
<dbReference type="InterPro" id="IPR037006">
    <property type="entry name" value="CheA-like_homodim_sf"/>
</dbReference>
<evidence type="ECO:0000259" key="12">
    <source>
        <dbReference type="PROSITE" id="PS50851"/>
    </source>
</evidence>
<dbReference type="PANTHER" id="PTHR43395">
    <property type="entry name" value="SENSOR HISTIDINE KINASE CHEA"/>
    <property type="match status" value="1"/>
</dbReference>
<evidence type="ECO:0000256" key="1">
    <source>
        <dbReference type="ARBA" id="ARBA00000085"/>
    </source>
</evidence>
<comment type="caution">
    <text evidence="13">The sequence shown here is derived from an EMBL/GenBank/DDBJ whole genome shotgun (WGS) entry which is preliminary data.</text>
</comment>
<dbReference type="InterPro" id="IPR004105">
    <property type="entry name" value="CheA-like_dim"/>
</dbReference>
<evidence type="ECO:0000256" key="9">
    <source>
        <dbReference type="ARBA" id="ARBA00023012"/>
    </source>
</evidence>
<evidence type="ECO:0000259" key="11">
    <source>
        <dbReference type="PROSITE" id="PS50109"/>
    </source>
</evidence>
<evidence type="ECO:0000256" key="3">
    <source>
        <dbReference type="ARBA" id="ARBA00021495"/>
    </source>
</evidence>
<protein>
    <recommendedName>
        <fullName evidence="3">Chemotaxis protein CheA</fullName>
        <ecNumber evidence="2">2.7.13.3</ecNumber>
    </recommendedName>
</protein>
<dbReference type="SUPFAM" id="SSF47384">
    <property type="entry name" value="Homodimeric domain of signal transducing histidine kinase"/>
    <property type="match status" value="1"/>
</dbReference>
<dbReference type="Proteomes" id="UP000238415">
    <property type="component" value="Unassembled WGS sequence"/>
</dbReference>
<gene>
    <name evidence="13" type="primary">cheA_3</name>
    <name evidence="13" type="ORF">MOHU_16290</name>
</gene>
<accession>A0A2T0AQM9</accession>
<dbReference type="InterPro" id="IPR036890">
    <property type="entry name" value="HATPase_C_sf"/>
</dbReference>
<dbReference type="GO" id="GO:0005737">
    <property type="term" value="C:cytoplasm"/>
    <property type="evidence" value="ECO:0007669"/>
    <property type="project" value="InterPro"/>
</dbReference>
<dbReference type="GO" id="GO:0006935">
    <property type="term" value="P:chemotaxis"/>
    <property type="evidence" value="ECO:0007669"/>
    <property type="project" value="UniProtKB-KW"/>
</dbReference>
<dbReference type="Gene3D" id="3.30.565.10">
    <property type="entry name" value="Histidine kinase-like ATPase, C-terminal domain"/>
    <property type="match status" value="1"/>
</dbReference>
<evidence type="ECO:0000313" key="14">
    <source>
        <dbReference type="Proteomes" id="UP000238415"/>
    </source>
</evidence>
<dbReference type="PANTHER" id="PTHR43395:SF10">
    <property type="entry name" value="CHEMOTAXIS PROTEIN CHEA"/>
    <property type="match status" value="1"/>
</dbReference>
<dbReference type="SUPFAM" id="SSF50341">
    <property type="entry name" value="CheW-like"/>
    <property type="match status" value="1"/>
</dbReference>
<dbReference type="InterPro" id="IPR004358">
    <property type="entry name" value="Sig_transdc_His_kin-like_C"/>
</dbReference>
<evidence type="ECO:0000256" key="2">
    <source>
        <dbReference type="ARBA" id="ARBA00012438"/>
    </source>
</evidence>
<keyword evidence="8" id="KW-0547">Nucleotide-binding</keyword>
<dbReference type="SUPFAM" id="SSF55874">
    <property type="entry name" value="ATPase domain of HSP90 chaperone/DNA topoisomerase II/histidine kinase"/>
    <property type="match status" value="1"/>
</dbReference>
<evidence type="ECO:0000313" key="13">
    <source>
        <dbReference type="EMBL" id="PRR71645.1"/>
    </source>
</evidence>
<keyword evidence="14" id="KW-1185">Reference proteome</keyword>
<proteinExistence type="predicted"/>
<dbReference type="InterPro" id="IPR036097">
    <property type="entry name" value="HisK_dim/P_sf"/>
</dbReference>
<dbReference type="Gene3D" id="2.40.50.180">
    <property type="entry name" value="CheA-289, Domain 4"/>
    <property type="match status" value="1"/>
</dbReference>
<dbReference type="SMART" id="SM00260">
    <property type="entry name" value="CheW"/>
    <property type="match status" value="1"/>
</dbReference>
<dbReference type="FunFam" id="3.30.565.10:FF:000016">
    <property type="entry name" value="Chemotaxis protein CheA, putative"/>
    <property type="match status" value="1"/>
</dbReference>
<dbReference type="PROSITE" id="PS50851">
    <property type="entry name" value="CHEW"/>
    <property type="match status" value="1"/>
</dbReference>
<dbReference type="PROSITE" id="PS50109">
    <property type="entry name" value="HIS_KIN"/>
    <property type="match status" value="1"/>
</dbReference>
<feature type="domain" description="CheW-like" evidence="12">
    <location>
        <begin position="353"/>
        <end position="484"/>
    </location>
</feature>
<dbReference type="InterPro" id="IPR003594">
    <property type="entry name" value="HATPase_dom"/>
</dbReference>